<organism evidence="1">
    <name type="scientific">marine sediment metagenome</name>
    <dbReference type="NCBI Taxonomy" id="412755"/>
    <lineage>
        <taxon>unclassified sequences</taxon>
        <taxon>metagenomes</taxon>
        <taxon>ecological metagenomes</taxon>
    </lineage>
</organism>
<dbReference type="GO" id="GO:0003824">
    <property type="term" value="F:catalytic activity"/>
    <property type="evidence" value="ECO:0007669"/>
    <property type="project" value="InterPro"/>
</dbReference>
<proteinExistence type="predicted"/>
<sequence>PEMPSGIQPQKRFIRVEDEEGGDAITVFNKGMPEVELVDRKRIAITLVRSVGWLSRSDYPERPIHAGPPEETQGAQEIGTDYEYRYGLVLHSAGDPLYMSAEHGEAGSQEVIAITLDQAEPNASLLEPIIELSNPNVRISSLRVRNGSVMVTMFNLKNNYESTEMKVIGRVTNVREVRIDGTTLRDHSVDESKVTLGFSPREIKMCILQQAGLS</sequence>
<accession>X0WMY9</accession>
<dbReference type="GO" id="GO:0005975">
    <property type="term" value="P:carbohydrate metabolic process"/>
    <property type="evidence" value="ECO:0007669"/>
    <property type="project" value="InterPro"/>
</dbReference>
<gene>
    <name evidence="1" type="ORF">S01H1_73825</name>
</gene>
<comment type="caution">
    <text evidence="1">The sequence shown here is derived from an EMBL/GenBank/DDBJ whole genome shotgun (WGS) entry which is preliminary data.</text>
</comment>
<dbReference type="InterPro" id="IPR011013">
    <property type="entry name" value="Gal_mutarotase_sf_dom"/>
</dbReference>
<evidence type="ECO:0000313" key="1">
    <source>
        <dbReference type="EMBL" id="GAG31970.1"/>
    </source>
</evidence>
<dbReference type="EMBL" id="BARS01049348">
    <property type="protein sequence ID" value="GAG31970.1"/>
    <property type="molecule type" value="Genomic_DNA"/>
</dbReference>
<dbReference type="AlphaFoldDB" id="X0WMY9"/>
<evidence type="ECO:0008006" key="2">
    <source>
        <dbReference type="Google" id="ProtNLM"/>
    </source>
</evidence>
<dbReference type="GO" id="GO:0030246">
    <property type="term" value="F:carbohydrate binding"/>
    <property type="evidence" value="ECO:0007669"/>
    <property type="project" value="InterPro"/>
</dbReference>
<reference evidence="1" key="1">
    <citation type="journal article" date="2014" name="Front. Microbiol.">
        <title>High frequency of phylogenetically diverse reductive dehalogenase-homologous genes in deep subseafloor sedimentary metagenomes.</title>
        <authorList>
            <person name="Kawai M."/>
            <person name="Futagami T."/>
            <person name="Toyoda A."/>
            <person name="Takaki Y."/>
            <person name="Nishi S."/>
            <person name="Hori S."/>
            <person name="Arai W."/>
            <person name="Tsubouchi T."/>
            <person name="Morono Y."/>
            <person name="Uchiyama I."/>
            <person name="Ito T."/>
            <person name="Fujiyama A."/>
            <person name="Inagaki F."/>
            <person name="Takami H."/>
        </authorList>
    </citation>
    <scope>NUCLEOTIDE SEQUENCE</scope>
    <source>
        <strain evidence="1">Expedition CK06-06</strain>
    </source>
</reference>
<name>X0WMY9_9ZZZZ</name>
<dbReference type="SUPFAM" id="SSF74650">
    <property type="entry name" value="Galactose mutarotase-like"/>
    <property type="match status" value="1"/>
</dbReference>
<feature type="non-terminal residue" evidence="1">
    <location>
        <position position="1"/>
    </location>
</feature>
<protein>
    <recommendedName>
        <fullName evidence="2">Glycosyl hydrolases family 38 C-terminal beta sandwich domain-containing protein</fullName>
    </recommendedName>
</protein>
<dbReference type="Gene3D" id="2.70.98.30">
    <property type="entry name" value="Golgi alpha-mannosidase II, domain 4"/>
    <property type="match status" value="1"/>
</dbReference>